<dbReference type="Proteomes" id="UP001500503">
    <property type="component" value="Unassembled WGS sequence"/>
</dbReference>
<dbReference type="Pfam" id="PF00544">
    <property type="entry name" value="Pectate_lyase_4"/>
    <property type="match status" value="1"/>
</dbReference>
<evidence type="ECO:0000259" key="3">
    <source>
        <dbReference type="Pfam" id="PF00544"/>
    </source>
</evidence>
<evidence type="ECO:0000256" key="1">
    <source>
        <dbReference type="ARBA" id="ARBA00023239"/>
    </source>
</evidence>
<keyword evidence="5" id="KW-1185">Reference proteome</keyword>
<dbReference type="InterPro" id="IPR045032">
    <property type="entry name" value="PEL"/>
</dbReference>
<sequence>MNGTISLSSMTKVTSDKTIIGVGTAGRITGYVLNVNQANNVVIRNLTFTGSADDAINVQYSTHAWIDHNDLSNAYDGATDIKRASDYVTVSWNPQTGDSPEGNLRLADNYLTGSGTAESRNASRCRTCRTPTRRTRPRT</sequence>
<organism evidence="4 5">
    <name type="scientific">Actinoallomurus oryzae</name>
    <dbReference type="NCBI Taxonomy" id="502180"/>
    <lineage>
        <taxon>Bacteria</taxon>
        <taxon>Bacillati</taxon>
        <taxon>Actinomycetota</taxon>
        <taxon>Actinomycetes</taxon>
        <taxon>Streptosporangiales</taxon>
        <taxon>Thermomonosporaceae</taxon>
        <taxon>Actinoallomurus</taxon>
    </lineage>
</organism>
<gene>
    <name evidence="4" type="ORF">GCM10023191_030510</name>
</gene>
<dbReference type="PANTHER" id="PTHR31683">
    <property type="entry name" value="PECTATE LYASE 18-RELATED"/>
    <property type="match status" value="1"/>
</dbReference>
<dbReference type="InterPro" id="IPR011050">
    <property type="entry name" value="Pectin_lyase_fold/virulence"/>
</dbReference>
<accession>A0ABP8PVL4</accession>
<dbReference type="InterPro" id="IPR002022">
    <property type="entry name" value="Pec_lyase"/>
</dbReference>
<reference evidence="5" key="1">
    <citation type="journal article" date="2019" name="Int. J. Syst. Evol. Microbiol.">
        <title>The Global Catalogue of Microorganisms (GCM) 10K type strain sequencing project: providing services to taxonomists for standard genome sequencing and annotation.</title>
        <authorList>
            <consortium name="The Broad Institute Genomics Platform"/>
            <consortium name="The Broad Institute Genome Sequencing Center for Infectious Disease"/>
            <person name="Wu L."/>
            <person name="Ma J."/>
        </authorList>
    </citation>
    <scope>NUCLEOTIDE SEQUENCE [LARGE SCALE GENOMIC DNA]</scope>
    <source>
        <strain evidence="5">JCM 17933</strain>
    </source>
</reference>
<proteinExistence type="predicted"/>
<name>A0ABP8PVL4_9ACTN</name>
<evidence type="ECO:0000313" key="5">
    <source>
        <dbReference type="Proteomes" id="UP001500503"/>
    </source>
</evidence>
<dbReference type="Gene3D" id="2.160.20.10">
    <property type="entry name" value="Single-stranded right-handed beta-helix, Pectin lyase-like"/>
    <property type="match status" value="1"/>
</dbReference>
<dbReference type="EMBL" id="BAABHF010000019">
    <property type="protein sequence ID" value="GAA4493297.1"/>
    <property type="molecule type" value="Genomic_DNA"/>
</dbReference>
<dbReference type="PANTHER" id="PTHR31683:SF18">
    <property type="entry name" value="PECTATE LYASE 21-RELATED"/>
    <property type="match status" value="1"/>
</dbReference>
<protein>
    <recommendedName>
        <fullName evidence="3">Pectate lyase domain-containing protein</fullName>
    </recommendedName>
</protein>
<feature type="domain" description="Pectate lyase" evidence="3">
    <location>
        <begin position="10"/>
        <end position="93"/>
    </location>
</feature>
<feature type="compositionally biased region" description="Polar residues" evidence="2">
    <location>
        <begin position="113"/>
        <end position="122"/>
    </location>
</feature>
<dbReference type="SUPFAM" id="SSF51126">
    <property type="entry name" value="Pectin lyase-like"/>
    <property type="match status" value="1"/>
</dbReference>
<evidence type="ECO:0000313" key="4">
    <source>
        <dbReference type="EMBL" id="GAA4493297.1"/>
    </source>
</evidence>
<comment type="caution">
    <text evidence="4">The sequence shown here is derived from an EMBL/GenBank/DDBJ whole genome shotgun (WGS) entry which is preliminary data.</text>
</comment>
<dbReference type="InterPro" id="IPR012334">
    <property type="entry name" value="Pectin_lyas_fold"/>
</dbReference>
<evidence type="ECO:0000256" key="2">
    <source>
        <dbReference type="SAM" id="MobiDB-lite"/>
    </source>
</evidence>
<keyword evidence="1" id="KW-0456">Lyase</keyword>
<feature type="region of interest" description="Disordered" evidence="2">
    <location>
        <begin position="113"/>
        <end position="139"/>
    </location>
</feature>
<dbReference type="RefSeq" id="WP_345463532.1">
    <property type="nucleotide sequence ID" value="NZ_BAABHF010000019.1"/>
</dbReference>